<comment type="caution">
    <text evidence="1">The sequence shown here is derived from an EMBL/GenBank/DDBJ whole genome shotgun (WGS) entry which is preliminary data.</text>
</comment>
<dbReference type="RefSeq" id="WP_237966686.1">
    <property type="nucleotide sequence ID" value="NZ_JAKNHQ010000007.1"/>
</dbReference>
<keyword evidence="2" id="KW-1185">Reference proteome</keyword>
<dbReference type="EMBL" id="JAKNHQ010000007">
    <property type="protein sequence ID" value="MCG4610618.1"/>
    <property type="molecule type" value="Genomic_DNA"/>
</dbReference>
<dbReference type="PANTHER" id="PTHR33221">
    <property type="entry name" value="WINGED HELIX-TURN-HELIX TRANSCRIPTIONAL REGULATOR, RRF2 FAMILY"/>
    <property type="match status" value="1"/>
</dbReference>
<gene>
    <name evidence="1" type="ORF">L0P57_06685</name>
</gene>
<dbReference type="InterPro" id="IPR000944">
    <property type="entry name" value="Tscrpt_reg_Rrf2"/>
</dbReference>
<dbReference type="NCBIfam" id="TIGR00738">
    <property type="entry name" value="rrf2_super"/>
    <property type="match status" value="1"/>
</dbReference>
<dbReference type="Proteomes" id="UP001298681">
    <property type="component" value="Unassembled WGS sequence"/>
</dbReference>
<proteinExistence type="predicted"/>
<dbReference type="InterPro" id="IPR036390">
    <property type="entry name" value="WH_DNA-bd_sf"/>
</dbReference>
<evidence type="ECO:0000313" key="2">
    <source>
        <dbReference type="Proteomes" id="UP001298681"/>
    </source>
</evidence>
<dbReference type="PANTHER" id="PTHR33221:SF15">
    <property type="entry name" value="HTH-TYPE TRANSCRIPTIONAL REGULATOR YWGB-RELATED"/>
    <property type="match status" value="1"/>
</dbReference>
<dbReference type="InterPro" id="IPR036388">
    <property type="entry name" value="WH-like_DNA-bd_sf"/>
</dbReference>
<accession>A0ABS9MII9</accession>
<organism evidence="1 2">
    <name type="scientific">Anaeromassilibacillus senegalensis</name>
    <dbReference type="NCBI Taxonomy" id="1673717"/>
    <lineage>
        <taxon>Bacteria</taxon>
        <taxon>Bacillati</taxon>
        <taxon>Bacillota</taxon>
        <taxon>Clostridia</taxon>
        <taxon>Eubacteriales</taxon>
        <taxon>Acutalibacteraceae</taxon>
        <taxon>Anaeromassilibacillus</taxon>
    </lineage>
</organism>
<evidence type="ECO:0000313" key="1">
    <source>
        <dbReference type="EMBL" id="MCG4610618.1"/>
    </source>
</evidence>
<reference evidence="1 2" key="1">
    <citation type="submission" date="2022-01" db="EMBL/GenBank/DDBJ databases">
        <title>Collection of gut derived symbiotic bacterial strains cultured from healthy donors.</title>
        <authorList>
            <person name="Lin H."/>
            <person name="Kohout C."/>
            <person name="Waligurski E."/>
            <person name="Pamer E.G."/>
        </authorList>
    </citation>
    <scope>NUCLEOTIDE SEQUENCE [LARGE SCALE GENOMIC DNA]</scope>
    <source>
        <strain evidence="1 2">DFI.7.58</strain>
    </source>
</reference>
<dbReference type="Pfam" id="PF02082">
    <property type="entry name" value="Rrf2"/>
    <property type="match status" value="1"/>
</dbReference>
<dbReference type="Gene3D" id="1.10.10.10">
    <property type="entry name" value="Winged helix-like DNA-binding domain superfamily/Winged helix DNA-binding domain"/>
    <property type="match status" value="1"/>
</dbReference>
<sequence>MKISTRGRYGLRAMIDLALHEDEGRVTLAGIAVRQDLSLNYLESIFSALKRAGFVIGTAGAQGGYSLARPADQISLQSILEALEGDLSVFEEADIGTPIRAFLKQHVWDVIDREVENTLYATTLADMVKRIQLQESSAESSAL</sequence>
<protein>
    <submittedName>
        <fullName evidence="1">Rrf2 family transcriptional regulator</fullName>
    </submittedName>
</protein>
<name>A0ABS9MII9_9FIRM</name>
<dbReference type="PROSITE" id="PS51197">
    <property type="entry name" value="HTH_RRF2_2"/>
    <property type="match status" value="1"/>
</dbReference>
<dbReference type="SUPFAM" id="SSF46785">
    <property type="entry name" value="Winged helix' DNA-binding domain"/>
    <property type="match status" value="1"/>
</dbReference>